<gene>
    <name evidence="1" type="ORF">SKAU_G00322730</name>
</gene>
<dbReference type="EMBL" id="JAINUF010000014">
    <property type="protein sequence ID" value="KAJ8342345.1"/>
    <property type="molecule type" value="Genomic_DNA"/>
</dbReference>
<dbReference type="Proteomes" id="UP001152622">
    <property type="component" value="Chromosome 14"/>
</dbReference>
<organism evidence="1 2">
    <name type="scientific">Synaphobranchus kaupii</name>
    <name type="common">Kaup's arrowtooth eel</name>
    <dbReference type="NCBI Taxonomy" id="118154"/>
    <lineage>
        <taxon>Eukaryota</taxon>
        <taxon>Metazoa</taxon>
        <taxon>Chordata</taxon>
        <taxon>Craniata</taxon>
        <taxon>Vertebrata</taxon>
        <taxon>Euteleostomi</taxon>
        <taxon>Actinopterygii</taxon>
        <taxon>Neopterygii</taxon>
        <taxon>Teleostei</taxon>
        <taxon>Anguilliformes</taxon>
        <taxon>Synaphobranchidae</taxon>
        <taxon>Synaphobranchus</taxon>
    </lineage>
</organism>
<reference evidence="1" key="1">
    <citation type="journal article" date="2023" name="Science">
        <title>Genome structures resolve the early diversification of teleost fishes.</title>
        <authorList>
            <person name="Parey E."/>
            <person name="Louis A."/>
            <person name="Montfort J."/>
            <person name="Bouchez O."/>
            <person name="Roques C."/>
            <person name="Iampietro C."/>
            <person name="Lluch J."/>
            <person name="Castinel A."/>
            <person name="Donnadieu C."/>
            <person name="Desvignes T."/>
            <person name="Floi Bucao C."/>
            <person name="Jouanno E."/>
            <person name="Wen M."/>
            <person name="Mejri S."/>
            <person name="Dirks R."/>
            <person name="Jansen H."/>
            <person name="Henkel C."/>
            <person name="Chen W.J."/>
            <person name="Zahm M."/>
            <person name="Cabau C."/>
            <person name="Klopp C."/>
            <person name="Thompson A.W."/>
            <person name="Robinson-Rechavi M."/>
            <person name="Braasch I."/>
            <person name="Lecointre G."/>
            <person name="Bobe J."/>
            <person name="Postlethwait J.H."/>
            <person name="Berthelot C."/>
            <person name="Roest Crollius H."/>
            <person name="Guiguen Y."/>
        </authorList>
    </citation>
    <scope>NUCLEOTIDE SEQUENCE</scope>
    <source>
        <strain evidence="1">WJC10195</strain>
    </source>
</reference>
<keyword evidence="2" id="KW-1185">Reference proteome</keyword>
<dbReference type="AlphaFoldDB" id="A0A9Q1IJ03"/>
<proteinExistence type="predicted"/>
<accession>A0A9Q1IJ03</accession>
<comment type="caution">
    <text evidence="1">The sequence shown here is derived from an EMBL/GenBank/DDBJ whole genome shotgun (WGS) entry which is preliminary data.</text>
</comment>
<evidence type="ECO:0000313" key="2">
    <source>
        <dbReference type="Proteomes" id="UP001152622"/>
    </source>
</evidence>
<name>A0A9Q1IJ03_SYNKA</name>
<evidence type="ECO:0000313" key="1">
    <source>
        <dbReference type="EMBL" id="KAJ8342345.1"/>
    </source>
</evidence>
<protein>
    <submittedName>
        <fullName evidence="1">Uncharacterized protein</fullName>
    </submittedName>
</protein>
<sequence>MVSSESAGARDADRLALRREVAGGGVGRSARSMNGSKHSAWERLRFRGYLLREVARSPDLLTWGPAIPPP</sequence>